<evidence type="ECO:0000313" key="8">
    <source>
        <dbReference type="Proteomes" id="UP000253951"/>
    </source>
</evidence>
<feature type="transmembrane region" description="Helical" evidence="5">
    <location>
        <begin position="249"/>
        <end position="267"/>
    </location>
</feature>
<proteinExistence type="predicted"/>
<protein>
    <submittedName>
        <fullName evidence="7">Sodium:calcium antiporter</fullName>
    </submittedName>
</protein>
<dbReference type="GO" id="GO:0005262">
    <property type="term" value="F:calcium channel activity"/>
    <property type="evidence" value="ECO:0007669"/>
    <property type="project" value="TreeGrafter"/>
</dbReference>
<dbReference type="InterPro" id="IPR044880">
    <property type="entry name" value="NCX_ion-bd_dom_sf"/>
</dbReference>
<feature type="transmembrane region" description="Helical" evidence="5">
    <location>
        <begin position="6"/>
        <end position="26"/>
    </location>
</feature>
<gene>
    <name evidence="7" type="ORF">DVK85_01205</name>
</gene>
<evidence type="ECO:0000313" key="7">
    <source>
        <dbReference type="EMBL" id="AXG72920.1"/>
    </source>
</evidence>
<keyword evidence="8" id="KW-1185">Reference proteome</keyword>
<feature type="transmembrane region" description="Helical" evidence="5">
    <location>
        <begin position="38"/>
        <end position="63"/>
    </location>
</feature>
<evidence type="ECO:0000256" key="2">
    <source>
        <dbReference type="ARBA" id="ARBA00022692"/>
    </source>
</evidence>
<evidence type="ECO:0000256" key="5">
    <source>
        <dbReference type="SAM" id="Phobius"/>
    </source>
</evidence>
<reference evidence="7 8" key="1">
    <citation type="submission" date="2018-07" db="EMBL/GenBank/DDBJ databases">
        <title>Complete genome sequence of Flavobacterium arcticum type strain SM1502T.</title>
        <authorList>
            <person name="Li Y."/>
            <person name="Li D.-D."/>
        </authorList>
    </citation>
    <scope>NUCLEOTIDE SEQUENCE [LARGE SCALE GENOMIC DNA]</scope>
    <source>
        <strain evidence="7 8">SM1502</strain>
    </source>
</reference>
<evidence type="ECO:0000256" key="4">
    <source>
        <dbReference type="ARBA" id="ARBA00023136"/>
    </source>
</evidence>
<accession>A0A345H8L0</accession>
<dbReference type="EMBL" id="CP031188">
    <property type="protein sequence ID" value="AXG72920.1"/>
    <property type="molecule type" value="Genomic_DNA"/>
</dbReference>
<evidence type="ECO:0000256" key="1">
    <source>
        <dbReference type="ARBA" id="ARBA00004141"/>
    </source>
</evidence>
<dbReference type="InterPro" id="IPR004837">
    <property type="entry name" value="NaCa_Exmemb"/>
</dbReference>
<comment type="subcellular location">
    <subcellularLocation>
        <location evidence="1">Membrane</location>
        <topology evidence="1">Multi-pass membrane protein</topology>
    </subcellularLocation>
</comment>
<dbReference type="GO" id="GO:0008273">
    <property type="term" value="F:calcium, potassium:sodium antiporter activity"/>
    <property type="evidence" value="ECO:0007669"/>
    <property type="project" value="TreeGrafter"/>
</dbReference>
<keyword evidence="2 5" id="KW-0812">Transmembrane</keyword>
<feature type="transmembrane region" description="Helical" evidence="5">
    <location>
        <begin position="130"/>
        <end position="148"/>
    </location>
</feature>
<feature type="transmembrane region" description="Helical" evidence="5">
    <location>
        <begin position="107"/>
        <end position="124"/>
    </location>
</feature>
<evidence type="ECO:0000259" key="6">
    <source>
        <dbReference type="Pfam" id="PF01699"/>
    </source>
</evidence>
<feature type="domain" description="Sodium/calcium exchanger membrane region" evidence="6">
    <location>
        <begin position="186"/>
        <end position="328"/>
    </location>
</feature>
<keyword evidence="4 5" id="KW-0472">Membrane</keyword>
<dbReference type="InterPro" id="IPR004481">
    <property type="entry name" value="K/Na/Ca-exchanger"/>
</dbReference>
<feature type="transmembrane region" description="Helical" evidence="5">
    <location>
        <begin position="69"/>
        <end position="87"/>
    </location>
</feature>
<feature type="transmembrane region" description="Helical" evidence="5">
    <location>
        <begin position="214"/>
        <end position="237"/>
    </location>
</feature>
<dbReference type="Proteomes" id="UP000253951">
    <property type="component" value="Chromosome"/>
</dbReference>
<evidence type="ECO:0000256" key="3">
    <source>
        <dbReference type="ARBA" id="ARBA00022989"/>
    </source>
</evidence>
<dbReference type="Pfam" id="PF01699">
    <property type="entry name" value="Na_Ca_ex"/>
    <property type="match status" value="2"/>
</dbReference>
<dbReference type="GO" id="GO:0006874">
    <property type="term" value="P:intracellular calcium ion homeostasis"/>
    <property type="evidence" value="ECO:0007669"/>
    <property type="project" value="TreeGrafter"/>
</dbReference>
<feature type="transmembrane region" description="Helical" evidence="5">
    <location>
        <begin position="307"/>
        <end position="328"/>
    </location>
</feature>
<feature type="transmembrane region" description="Helical" evidence="5">
    <location>
        <begin position="184"/>
        <end position="202"/>
    </location>
</feature>
<name>A0A345H8L0_9FLAO</name>
<dbReference type="AlphaFoldDB" id="A0A345H8L0"/>
<sequence>MYIDILGFTVCAVIIFFAGKKLSFYGDLLAELTGMGKAWIGFILMSTVTSLPELMVGISSVSIVGSADLAVGNIVGSCAFNLGILSLMDVFTPRNKPLFSQVSQSHILAASFGIILIVLVGLGLYLDDIIISPSMGLISLSFGVIYLLSVRSIYNYQKINPAEKVAEAIEQSPEVTLRSVGLKYAAFALVIIATASVLPHFAEGIAIHTGLGESFVGTLFLAVSTSLPEIAISMIAIRTGSADMAVGNLLGSNIFNVFILFFGDIFYTKGLLLKDASDANLISVFAVIIMTAVAIIGFIAPGRSKKIFLAWDTLAILLLYIANMILLYKLS</sequence>
<dbReference type="OrthoDB" id="9794225at2"/>
<dbReference type="KEGG" id="fat:DVK85_01205"/>
<dbReference type="PANTHER" id="PTHR10846">
    <property type="entry name" value="SODIUM/POTASSIUM/CALCIUM EXCHANGER"/>
    <property type="match status" value="1"/>
</dbReference>
<dbReference type="Gene3D" id="1.20.1420.30">
    <property type="entry name" value="NCX, central ion-binding region"/>
    <property type="match status" value="1"/>
</dbReference>
<feature type="domain" description="Sodium/calcium exchanger membrane region" evidence="6">
    <location>
        <begin position="5"/>
        <end position="148"/>
    </location>
</feature>
<feature type="transmembrane region" description="Helical" evidence="5">
    <location>
        <begin position="279"/>
        <end position="300"/>
    </location>
</feature>
<organism evidence="7 8">
    <name type="scientific">Flavobacterium arcticum</name>
    <dbReference type="NCBI Taxonomy" id="1784713"/>
    <lineage>
        <taxon>Bacteria</taxon>
        <taxon>Pseudomonadati</taxon>
        <taxon>Bacteroidota</taxon>
        <taxon>Flavobacteriia</taxon>
        <taxon>Flavobacteriales</taxon>
        <taxon>Flavobacteriaceae</taxon>
        <taxon>Flavobacterium</taxon>
    </lineage>
</organism>
<dbReference type="RefSeq" id="WP_114676683.1">
    <property type="nucleotide sequence ID" value="NZ_CP031188.1"/>
</dbReference>
<dbReference type="GO" id="GO:0005886">
    <property type="term" value="C:plasma membrane"/>
    <property type="evidence" value="ECO:0007669"/>
    <property type="project" value="TreeGrafter"/>
</dbReference>
<dbReference type="PANTHER" id="PTHR10846:SF8">
    <property type="entry name" value="INNER MEMBRANE PROTEIN YRBG"/>
    <property type="match status" value="1"/>
</dbReference>
<keyword evidence="3 5" id="KW-1133">Transmembrane helix</keyword>